<keyword evidence="3 6" id="KW-0812">Transmembrane</keyword>
<dbReference type="Pfam" id="PF13567">
    <property type="entry name" value="DUF4131"/>
    <property type="match status" value="1"/>
</dbReference>
<dbReference type="GO" id="GO:0005886">
    <property type="term" value="C:plasma membrane"/>
    <property type="evidence" value="ECO:0007669"/>
    <property type="project" value="UniProtKB-SubCell"/>
</dbReference>
<dbReference type="OrthoDB" id="9761531at2"/>
<accession>A0A8J3AI68</accession>
<evidence type="ECO:0000256" key="4">
    <source>
        <dbReference type="ARBA" id="ARBA00022989"/>
    </source>
</evidence>
<dbReference type="Gene3D" id="3.60.15.10">
    <property type="entry name" value="Ribonuclease Z/Hydroxyacylglutathione hydrolase-like"/>
    <property type="match status" value="1"/>
</dbReference>
<reference evidence="9" key="1">
    <citation type="journal article" date="2019" name="Int. J. Syst. Evol. Microbiol.">
        <title>The Global Catalogue of Microorganisms (GCM) 10K type strain sequencing project: providing services to taxonomists for standard genome sequencing and annotation.</title>
        <authorList>
            <consortium name="The Broad Institute Genomics Platform"/>
            <consortium name="The Broad Institute Genome Sequencing Center for Infectious Disease"/>
            <person name="Wu L."/>
            <person name="Ma J."/>
        </authorList>
    </citation>
    <scope>NUCLEOTIDE SEQUENCE [LARGE SCALE GENOMIC DNA]</scope>
    <source>
        <strain evidence="9">CGMCC 1.14993</strain>
    </source>
</reference>
<evidence type="ECO:0000256" key="5">
    <source>
        <dbReference type="ARBA" id="ARBA00023136"/>
    </source>
</evidence>
<dbReference type="CDD" id="cd07731">
    <property type="entry name" value="ComA-like_MBL-fold"/>
    <property type="match status" value="1"/>
</dbReference>
<feature type="transmembrane region" description="Helical" evidence="6">
    <location>
        <begin position="262"/>
        <end position="295"/>
    </location>
</feature>
<evidence type="ECO:0000256" key="3">
    <source>
        <dbReference type="ARBA" id="ARBA00022692"/>
    </source>
</evidence>
<proteinExistence type="predicted"/>
<keyword evidence="2" id="KW-1003">Cell membrane</keyword>
<feature type="transmembrane region" description="Helical" evidence="6">
    <location>
        <begin position="43"/>
        <end position="62"/>
    </location>
</feature>
<keyword evidence="5 6" id="KW-0472">Membrane</keyword>
<dbReference type="NCBIfam" id="TIGR00360">
    <property type="entry name" value="ComEC_N-term"/>
    <property type="match status" value="1"/>
</dbReference>
<dbReference type="AlphaFoldDB" id="A0A8J3AI68"/>
<dbReference type="InterPro" id="IPR052159">
    <property type="entry name" value="Competence_DNA_uptake"/>
</dbReference>
<feature type="transmembrane region" description="Helical" evidence="6">
    <location>
        <begin position="404"/>
        <end position="425"/>
    </location>
</feature>
<evidence type="ECO:0000313" key="8">
    <source>
        <dbReference type="EMBL" id="GGI10698.1"/>
    </source>
</evidence>
<dbReference type="Pfam" id="PF03772">
    <property type="entry name" value="Competence"/>
    <property type="match status" value="1"/>
</dbReference>
<evidence type="ECO:0000256" key="2">
    <source>
        <dbReference type="ARBA" id="ARBA00022475"/>
    </source>
</evidence>
<gene>
    <name evidence="8" type="ORF">GCM10007380_04110</name>
</gene>
<feature type="transmembrane region" description="Helical" evidence="6">
    <location>
        <begin position="302"/>
        <end position="320"/>
    </location>
</feature>
<name>A0A8J3AI68_9BACI</name>
<feature type="transmembrane region" description="Helical" evidence="6">
    <location>
        <begin position="377"/>
        <end position="397"/>
    </location>
</feature>
<sequence>MSIYLAYVCIVQLITIVFFKEYHLLVLLFLMIPFSILLLNRKWIHITYCLVTVLVTSLVCLYQNQIIKAPKPKPANLIQGEIHTTPIIDGNKISFTFKLKEQKVMVVAYANKQSDMSIFQRRTIDDFCRLKGEASQPEANTNPYLFNYQEYLMYQDIQWIQTIEPKSLNDCVQGKMSIIQKLISGRQHVTRYVESKFNENIEGVINALLFGDRTKMSPHVESQYQIVGIVHLLAISGSHISLLSLVTYFILIRFGITKESSLILTILIIISYGFLAGASASVVRAVIIGVLVCIIRLLKIKLNLMTPLILSCILMLTVNPSYIYDIGFQFSFVTSFTILLTTKRILSYQSWYAKALFTSSTTQLSSLPILLVNFHEFSPYSIFINLIYIPFITFIILPLCILCFIVSCILPGLSWIFESLLTFLIECSNKFLDLCMQLPFVKLVFIHPSKTVVLLYFIIIFAVFYFMEEKNDQIKFKISLYCFFLLICSHYFFPNVNPVGKIVFIDVGQGDCTLIKLPYNKGNYIIDTGGVVQFNQEKWMKRKKVFSTGTDILLPILKGEGISNIDKLIFTHGDYDHIGGAYEVLQLFPVENLVIGDKLNFGKVEQERIDLAIKKGTNIQKVSEGFSWKVEDFNFQVLSPIKGYVGEENHGSIVMKAKIGDMVWMFTGDVDESGEKSIISKYENVRSDVLKVGHHGSDTSTSDAFVRSVAPKFAIISVGANNRYGHPKKEVIDRLQKEHIIILRTDRDGAIFYEFKKGQGTFSTFKAYRKSRDKNPKEK</sequence>
<dbReference type="RefSeq" id="WP_087998705.1">
    <property type="nucleotide sequence ID" value="NZ_BMHB01000001.1"/>
</dbReference>
<dbReference type="InterPro" id="IPR004797">
    <property type="entry name" value="Competence_ComEC/Rec2"/>
</dbReference>
<evidence type="ECO:0000259" key="7">
    <source>
        <dbReference type="SMART" id="SM00849"/>
    </source>
</evidence>
<dbReference type="Pfam" id="PF00753">
    <property type="entry name" value="Lactamase_B"/>
    <property type="match status" value="1"/>
</dbReference>
<dbReference type="SMART" id="SM00849">
    <property type="entry name" value="Lactamase_B"/>
    <property type="match status" value="1"/>
</dbReference>
<dbReference type="NCBIfam" id="TIGR00361">
    <property type="entry name" value="ComEC_Rec2"/>
    <property type="match status" value="1"/>
</dbReference>
<dbReference type="GO" id="GO:0030420">
    <property type="term" value="P:establishment of competence for transformation"/>
    <property type="evidence" value="ECO:0007669"/>
    <property type="project" value="InterPro"/>
</dbReference>
<dbReference type="InterPro" id="IPR004477">
    <property type="entry name" value="ComEC_N"/>
</dbReference>
<dbReference type="PANTHER" id="PTHR30619:SF1">
    <property type="entry name" value="RECOMBINATION PROTEIN 2"/>
    <property type="match status" value="1"/>
</dbReference>
<dbReference type="InterPro" id="IPR025405">
    <property type="entry name" value="DUF4131"/>
</dbReference>
<dbReference type="Proteomes" id="UP000626244">
    <property type="component" value="Unassembled WGS sequence"/>
</dbReference>
<keyword evidence="4 6" id="KW-1133">Transmembrane helix</keyword>
<dbReference type="InterPro" id="IPR001279">
    <property type="entry name" value="Metallo-B-lactamas"/>
</dbReference>
<feature type="transmembrane region" description="Helical" evidence="6">
    <location>
        <begin position="445"/>
        <end position="466"/>
    </location>
</feature>
<feature type="transmembrane region" description="Helical" evidence="6">
    <location>
        <begin position="478"/>
        <end position="494"/>
    </location>
</feature>
<dbReference type="EMBL" id="BMHB01000001">
    <property type="protein sequence ID" value="GGI10698.1"/>
    <property type="molecule type" value="Genomic_DNA"/>
</dbReference>
<comment type="caution">
    <text evidence="8">The sequence shown here is derived from an EMBL/GenBank/DDBJ whole genome shotgun (WGS) entry which is preliminary data.</text>
</comment>
<keyword evidence="9" id="KW-1185">Reference proteome</keyword>
<feature type="domain" description="Metallo-beta-lactamase" evidence="7">
    <location>
        <begin position="509"/>
        <end position="720"/>
    </location>
</feature>
<dbReference type="InterPro" id="IPR036866">
    <property type="entry name" value="RibonucZ/Hydroxyglut_hydro"/>
</dbReference>
<comment type="subcellular location">
    <subcellularLocation>
        <location evidence="1">Cell membrane</location>
        <topology evidence="1">Multi-pass membrane protein</topology>
    </subcellularLocation>
</comment>
<dbReference type="InterPro" id="IPR035681">
    <property type="entry name" value="ComA-like_MBL"/>
</dbReference>
<feature type="transmembrane region" description="Helical" evidence="6">
    <location>
        <begin position="226"/>
        <end position="250"/>
    </location>
</feature>
<dbReference type="PANTHER" id="PTHR30619">
    <property type="entry name" value="DNA INTERNALIZATION/COMPETENCE PROTEIN COMEC/REC2"/>
    <property type="match status" value="1"/>
</dbReference>
<evidence type="ECO:0000256" key="1">
    <source>
        <dbReference type="ARBA" id="ARBA00004651"/>
    </source>
</evidence>
<organism evidence="8 9">
    <name type="scientific">Gottfriedia solisilvae</name>
    <dbReference type="NCBI Taxonomy" id="1516104"/>
    <lineage>
        <taxon>Bacteria</taxon>
        <taxon>Bacillati</taxon>
        <taxon>Bacillota</taxon>
        <taxon>Bacilli</taxon>
        <taxon>Bacillales</taxon>
        <taxon>Bacillaceae</taxon>
        <taxon>Gottfriedia</taxon>
    </lineage>
</organism>
<protein>
    <submittedName>
        <fullName evidence="8">DNA internalization-related competence protein ComEC/Rec2</fullName>
    </submittedName>
</protein>
<feature type="transmembrane region" description="Helical" evidence="6">
    <location>
        <begin position="7"/>
        <end position="37"/>
    </location>
</feature>
<evidence type="ECO:0000313" key="9">
    <source>
        <dbReference type="Proteomes" id="UP000626244"/>
    </source>
</evidence>
<evidence type="ECO:0000256" key="6">
    <source>
        <dbReference type="SAM" id="Phobius"/>
    </source>
</evidence>
<dbReference type="SUPFAM" id="SSF56281">
    <property type="entry name" value="Metallo-hydrolase/oxidoreductase"/>
    <property type="match status" value="1"/>
</dbReference>